<reference evidence="1 2" key="1">
    <citation type="journal article" date="2016" name="Genome Biol. Evol.">
        <title>Gene Family Evolution Reflects Adaptation to Soil Environmental Stressors in the Genome of the Collembolan Orchesella cincta.</title>
        <authorList>
            <person name="Faddeeva-Vakhrusheva A."/>
            <person name="Derks M.F."/>
            <person name="Anvar S.Y."/>
            <person name="Agamennone V."/>
            <person name="Suring W."/>
            <person name="Smit S."/>
            <person name="van Straalen N.M."/>
            <person name="Roelofs D."/>
        </authorList>
    </citation>
    <scope>NUCLEOTIDE SEQUENCE [LARGE SCALE GENOMIC DNA]</scope>
    <source>
        <tissue evidence="1">Mixed pool</tissue>
    </source>
</reference>
<keyword evidence="2" id="KW-1185">Reference proteome</keyword>
<name>A0A1D2NA68_ORCCI</name>
<accession>A0A1D2NA68</accession>
<dbReference type="InterPro" id="IPR008974">
    <property type="entry name" value="TRAF-like"/>
</dbReference>
<dbReference type="Proteomes" id="UP000094527">
    <property type="component" value="Unassembled WGS sequence"/>
</dbReference>
<dbReference type="SUPFAM" id="SSF49599">
    <property type="entry name" value="TRAF domain-like"/>
    <property type="match status" value="1"/>
</dbReference>
<proteinExistence type="predicted"/>
<evidence type="ECO:0000313" key="1">
    <source>
        <dbReference type="EMBL" id="ODN01866.1"/>
    </source>
</evidence>
<dbReference type="Gene3D" id="2.60.210.10">
    <property type="entry name" value="Apoptosis, Tumor Necrosis Factor Receptor Associated Protein 2, Chain A"/>
    <property type="match status" value="1"/>
</dbReference>
<organism evidence="1 2">
    <name type="scientific">Orchesella cincta</name>
    <name type="common">Springtail</name>
    <name type="synonym">Podura cincta</name>
    <dbReference type="NCBI Taxonomy" id="48709"/>
    <lineage>
        <taxon>Eukaryota</taxon>
        <taxon>Metazoa</taxon>
        <taxon>Ecdysozoa</taxon>
        <taxon>Arthropoda</taxon>
        <taxon>Hexapoda</taxon>
        <taxon>Collembola</taxon>
        <taxon>Entomobryomorpha</taxon>
        <taxon>Entomobryoidea</taxon>
        <taxon>Orchesellidae</taxon>
        <taxon>Orchesellinae</taxon>
        <taxon>Orchesella</taxon>
    </lineage>
</organism>
<comment type="caution">
    <text evidence="1">The sequence shown here is derived from an EMBL/GenBank/DDBJ whole genome shotgun (WGS) entry which is preliminary data.</text>
</comment>
<dbReference type="EMBL" id="LJIJ01000136">
    <property type="protein sequence ID" value="ODN01866.1"/>
    <property type="molecule type" value="Genomic_DNA"/>
</dbReference>
<protein>
    <submittedName>
        <fullName evidence="1">Uncharacterized protein</fullName>
    </submittedName>
</protein>
<dbReference type="AlphaFoldDB" id="A0A1D2NA68"/>
<gene>
    <name evidence="1" type="ORF">Ocin01_04806</name>
</gene>
<sequence length="191" mass="21890">MAKRPCRDFDNATMLVTQLKKKHEFGIIWKLEDYSICSKLSEITSGMFSGGPKSYSWQFKMDTTKNDDSTSDDYDGYLDDDEYDDTESPIKATEVYLMLKELGDENDQRKINVQIKVSIVGRNNSGNLFWEKDVEKYDISFKDFSEKGVRLFKLRSGQLSSYIVNDALKIHCAITTFKGLKNVVVDAPSQQ</sequence>
<evidence type="ECO:0000313" key="2">
    <source>
        <dbReference type="Proteomes" id="UP000094527"/>
    </source>
</evidence>